<evidence type="ECO:0000313" key="3">
    <source>
        <dbReference type="Proteomes" id="UP000013051"/>
    </source>
</evidence>
<dbReference type="CDD" id="cd00093">
    <property type="entry name" value="HTH_XRE"/>
    <property type="match status" value="1"/>
</dbReference>
<dbReference type="PATRIC" id="fig|999413.4.peg.3708"/>
<evidence type="ECO:0000259" key="1">
    <source>
        <dbReference type="Pfam" id="PF01381"/>
    </source>
</evidence>
<organism evidence="2 3">
    <name type="scientific">[Clostridium] innocuum 2959</name>
    <dbReference type="NCBI Taxonomy" id="999413"/>
    <lineage>
        <taxon>Bacteria</taxon>
        <taxon>Bacillati</taxon>
        <taxon>Bacillota</taxon>
        <taxon>Clostridia</taxon>
        <taxon>Eubacteriales</taxon>
        <taxon>Clostridiaceae</taxon>
        <taxon>Clostridium</taxon>
    </lineage>
</organism>
<reference evidence="2 3" key="1">
    <citation type="submission" date="2013-01" db="EMBL/GenBank/DDBJ databases">
        <title>The Genome Sequence of Clostridium innocuum 2959.</title>
        <authorList>
            <consortium name="The Broad Institute Genome Sequencing Platform"/>
            <person name="Earl A."/>
            <person name="Ward D."/>
            <person name="Feldgarden M."/>
            <person name="Gevers D."/>
            <person name="Courvalin P."/>
            <person name="Lambert T."/>
            <person name="Walker B."/>
            <person name="Young S.K."/>
            <person name="Zeng Q."/>
            <person name="Gargeya S."/>
            <person name="Fitzgerald M."/>
            <person name="Haas B."/>
            <person name="Abouelleil A."/>
            <person name="Alvarado L."/>
            <person name="Arachchi H.M."/>
            <person name="Berlin A.M."/>
            <person name="Chapman S.B."/>
            <person name="Dewar J."/>
            <person name="Goldberg J."/>
            <person name="Griggs A."/>
            <person name="Gujja S."/>
            <person name="Hansen M."/>
            <person name="Howarth C."/>
            <person name="Imamovic A."/>
            <person name="Larimer J."/>
            <person name="McCowan C."/>
            <person name="Murphy C."/>
            <person name="Neiman D."/>
            <person name="Pearson M."/>
            <person name="Priest M."/>
            <person name="Roberts A."/>
            <person name="Saif S."/>
            <person name="Shea T."/>
            <person name="Sisk P."/>
            <person name="Sykes S."/>
            <person name="Wortman J."/>
            <person name="Nusbaum C."/>
            <person name="Birren B."/>
        </authorList>
    </citation>
    <scope>NUCLEOTIDE SEQUENCE [LARGE SCALE GENOMIC DNA]</scope>
    <source>
        <strain evidence="2 3">2959</strain>
    </source>
</reference>
<dbReference type="HOGENOM" id="CLU_3268043_0_0_9"/>
<dbReference type="InterPro" id="IPR010982">
    <property type="entry name" value="Lambda_DNA-bd_dom_sf"/>
</dbReference>
<proteinExistence type="predicted"/>
<dbReference type="SUPFAM" id="SSF47413">
    <property type="entry name" value="lambda repressor-like DNA-binding domains"/>
    <property type="match status" value="1"/>
</dbReference>
<sequence length="41" mass="4956">MQHIKQLKEKREEYGVSQLRFAVACGISREYYDRIELENSH</sequence>
<feature type="domain" description="HTH cro/C1-type" evidence="1">
    <location>
        <begin position="7"/>
        <end position="36"/>
    </location>
</feature>
<evidence type="ECO:0000313" key="2">
    <source>
        <dbReference type="EMBL" id="ENY85770.1"/>
    </source>
</evidence>
<name>N9V575_CLOIN</name>
<dbReference type="GO" id="GO:0003677">
    <property type="term" value="F:DNA binding"/>
    <property type="evidence" value="ECO:0007669"/>
    <property type="project" value="InterPro"/>
</dbReference>
<dbReference type="Proteomes" id="UP000013051">
    <property type="component" value="Unassembled WGS sequence"/>
</dbReference>
<accession>N9V575</accession>
<comment type="caution">
    <text evidence="2">The sequence shown here is derived from an EMBL/GenBank/DDBJ whole genome shotgun (WGS) entry which is preliminary data.</text>
</comment>
<dbReference type="Pfam" id="PF01381">
    <property type="entry name" value="HTH_3"/>
    <property type="match status" value="1"/>
</dbReference>
<gene>
    <name evidence="2" type="ORF">HMPREF1094_03463</name>
</gene>
<protein>
    <recommendedName>
        <fullName evidence="1">HTH cro/C1-type domain-containing protein</fullName>
    </recommendedName>
</protein>
<dbReference type="EMBL" id="AGYV01000006">
    <property type="protein sequence ID" value="ENY85770.1"/>
    <property type="molecule type" value="Genomic_DNA"/>
</dbReference>
<keyword evidence="3" id="KW-1185">Reference proteome</keyword>
<dbReference type="InterPro" id="IPR001387">
    <property type="entry name" value="Cro/C1-type_HTH"/>
</dbReference>
<dbReference type="Gene3D" id="1.10.260.40">
    <property type="entry name" value="lambda repressor-like DNA-binding domains"/>
    <property type="match status" value="1"/>
</dbReference>
<dbReference type="AlphaFoldDB" id="N9V575"/>